<evidence type="ECO:0000313" key="2">
    <source>
        <dbReference type="EMBL" id="GGM26444.1"/>
    </source>
</evidence>
<reference evidence="2" key="1">
    <citation type="journal article" date="2014" name="Int. J. Syst. Evol. Microbiol.">
        <title>Complete genome sequence of Corynebacterium casei LMG S-19264T (=DSM 44701T), isolated from a smear-ripened cheese.</title>
        <authorList>
            <consortium name="US DOE Joint Genome Institute (JGI-PGF)"/>
            <person name="Walter F."/>
            <person name="Albersmeier A."/>
            <person name="Kalinowski J."/>
            <person name="Ruckert C."/>
        </authorList>
    </citation>
    <scope>NUCLEOTIDE SEQUENCE</scope>
    <source>
        <strain evidence="2">CGMCC 1.6333</strain>
    </source>
</reference>
<evidence type="ECO:0000313" key="3">
    <source>
        <dbReference type="Proteomes" id="UP000618460"/>
    </source>
</evidence>
<accession>A0A917TKZ2</accession>
<dbReference type="AlphaFoldDB" id="A0A917TKZ2"/>
<dbReference type="SUPFAM" id="SSF53335">
    <property type="entry name" value="S-adenosyl-L-methionine-dependent methyltransferases"/>
    <property type="match status" value="1"/>
</dbReference>
<dbReference type="PANTHER" id="PTHR43861">
    <property type="entry name" value="TRANS-ACONITATE 2-METHYLTRANSFERASE-RELATED"/>
    <property type="match status" value="1"/>
</dbReference>
<gene>
    <name evidence="2" type="ORF">GCM10011351_10180</name>
</gene>
<dbReference type="GO" id="GO:0032259">
    <property type="term" value="P:methylation"/>
    <property type="evidence" value="ECO:0007669"/>
    <property type="project" value="UniProtKB-KW"/>
</dbReference>
<dbReference type="Pfam" id="PF13847">
    <property type="entry name" value="Methyltransf_31"/>
    <property type="match status" value="1"/>
</dbReference>
<protein>
    <submittedName>
        <fullName evidence="2">Methyltransferase</fullName>
    </submittedName>
</protein>
<dbReference type="PANTHER" id="PTHR43861:SF1">
    <property type="entry name" value="TRANS-ACONITATE 2-METHYLTRANSFERASE"/>
    <property type="match status" value="1"/>
</dbReference>
<reference evidence="2" key="2">
    <citation type="submission" date="2020-09" db="EMBL/GenBank/DDBJ databases">
        <authorList>
            <person name="Sun Q."/>
            <person name="Zhou Y."/>
        </authorList>
    </citation>
    <scope>NUCLEOTIDE SEQUENCE</scope>
    <source>
        <strain evidence="2">CGMCC 1.6333</strain>
    </source>
</reference>
<dbReference type="OrthoDB" id="8385759at2"/>
<dbReference type="InterPro" id="IPR025714">
    <property type="entry name" value="Methyltranfer_dom"/>
</dbReference>
<organism evidence="2 3">
    <name type="scientific">Paraliobacillus quinghaiensis</name>
    <dbReference type="NCBI Taxonomy" id="470815"/>
    <lineage>
        <taxon>Bacteria</taxon>
        <taxon>Bacillati</taxon>
        <taxon>Bacillota</taxon>
        <taxon>Bacilli</taxon>
        <taxon>Bacillales</taxon>
        <taxon>Bacillaceae</taxon>
        <taxon>Paraliobacillus</taxon>
    </lineage>
</organism>
<dbReference type="CDD" id="cd02440">
    <property type="entry name" value="AdoMet_MTases"/>
    <property type="match status" value="1"/>
</dbReference>
<proteinExistence type="predicted"/>
<sequence length="268" mass="30237">MNLEENKNKIETNKIAWGKIAQQHYEHFKMRLVKEDYKLNPIVEEELGDIAGKKILHLQCNTGADTILLAQKGAIVTGVDLVPENICYAKKLAKDFEVNNVNFVESDVLKLMEVHEGEYDIVMTTDGVLGWLPDLNKWGKVVAHFLKEEGFFYLHDGHPFMMIFDEDALSQGDLIPTYPYFDLTADIDGFIGGYASEAKEAENYFWGHQLSTIINGLLSGNLYVSYIKEYDRCAPGMSGSAVDEHGMSYYPELDGKIPLVLSLKAEKK</sequence>
<dbReference type="RefSeq" id="WP_117154675.1">
    <property type="nucleotide sequence ID" value="NZ_BMLG01000003.1"/>
</dbReference>
<dbReference type="EMBL" id="BMLG01000003">
    <property type="protein sequence ID" value="GGM26444.1"/>
    <property type="molecule type" value="Genomic_DNA"/>
</dbReference>
<keyword evidence="2" id="KW-0808">Transferase</keyword>
<keyword evidence="2" id="KW-0489">Methyltransferase</keyword>
<feature type="domain" description="Methyltransferase" evidence="1">
    <location>
        <begin position="52"/>
        <end position="157"/>
    </location>
</feature>
<dbReference type="Proteomes" id="UP000618460">
    <property type="component" value="Unassembled WGS sequence"/>
</dbReference>
<dbReference type="GO" id="GO:0008168">
    <property type="term" value="F:methyltransferase activity"/>
    <property type="evidence" value="ECO:0007669"/>
    <property type="project" value="UniProtKB-KW"/>
</dbReference>
<name>A0A917TKZ2_9BACI</name>
<dbReference type="InterPro" id="IPR029063">
    <property type="entry name" value="SAM-dependent_MTases_sf"/>
</dbReference>
<evidence type="ECO:0000259" key="1">
    <source>
        <dbReference type="Pfam" id="PF13847"/>
    </source>
</evidence>
<keyword evidence="3" id="KW-1185">Reference proteome</keyword>
<dbReference type="Gene3D" id="3.40.50.150">
    <property type="entry name" value="Vaccinia Virus protein VP39"/>
    <property type="match status" value="1"/>
</dbReference>
<comment type="caution">
    <text evidence="2">The sequence shown here is derived from an EMBL/GenBank/DDBJ whole genome shotgun (WGS) entry which is preliminary data.</text>
</comment>